<keyword evidence="1" id="KW-1133">Transmembrane helix</keyword>
<name>A0A5B2VKC3_9BACT</name>
<proteinExistence type="predicted"/>
<reference evidence="3 4" key="1">
    <citation type="submission" date="2019-09" db="EMBL/GenBank/DDBJ databases">
        <title>Chitinophaga ginsengihumi sp. nov., isolated from soil of ginseng rhizosphere.</title>
        <authorList>
            <person name="Lee J."/>
        </authorList>
    </citation>
    <scope>NUCLEOTIDE SEQUENCE [LARGE SCALE GENOMIC DNA]</scope>
    <source>
        <strain evidence="3 4">BN140078</strain>
    </source>
</reference>
<comment type="caution">
    <text evidence="3">The sequence shown here is derived from an EMBL/GenBank/DDBJ whole genome shotgun (WGS) entry which is preliminary data.</text>
</comment>
<evidence type="ECO:0000313" key="4">
    <source>
        <dbReference type="Proteomes" id="UP000324611"/>
    </source>
</evidence>
<dbReference type="RefSeq" id="WP_149839876.1">
    <property type="nucleotide sequence ID" value="NZ_VUOC01000004.1"/>
</dbReference>
<feature type="chain" id="PRO_5023140448" evidence="2">
    <location>
        <begin position="20"/>
        <end position="317"/>
    </location>
</feature>
<sequence>MRYLISITLVCLPCLAAHAQTDTTHQFFRTNSKISRYYADLTASEAVVYAMGYHSEPLIGSGYSIRNADTLKRQADGSYEGPHSKIIRQKNGLRLISTFGNSNRALRLDTVMYAGLANNDLNNAYFLDQYGMLHQELRKAYPLHYYDFVYAFDRWRAFSKEEKEMDQMQFKAWADARLKEIKDTAMAAEEKYNRVTGYITQNIRQIDYATLKDSLAQLQARYFDKGYYRDAVNAIAVEQPAYFLQLAEDLPQDRDAMFWCTVSNKAAITRLKNVQGHEKMKQSFRRAKRADTWAPVVVVGLVVAELGVAVLVGFLIF</sequence>
<accession>A0A5B2VKC3</accession>
<keyword evidence="4" id="KW-1185">Reference proteome</keyword>
<keyword evidence="2" id="KW-0732">Signal</keyword>
<reference evidence="3 4" key="2">
    <citation type="submission" date="2019-09" db="EMBL/GenBank/DDBJ databases">
        <authorList>
            <person name="Jin C."/>
        </authorList>
    </citation>
    <scope>NUCLEOTIDE SEQUENCE [LARGE SCALE GENOMIC DNA]</scope>
    <source>
        <strain evidence="3 4">BN140078</strain>
    </source>
</reference>
<evidence type="ECO:0000256" key="2">
    <source>
        <dbReference type="SAM" id="SignalP"/>
    </source>
</evidence>
<dbReference type="Proteomes" id="UP000324611">
    <property type="component" value="Unassembled WGS sequence"/>
</dbReference>
<feature type="signal peptide" evidence="2">
    <location>
        <begin position="1"/>
        <end position="19"/>
    </location>
</feature>
<dbReference type="AlphaFoldDB" id="A0A5B2VKC3"/>
<protein>
    <submittedName>
        <fullName evidence="3">Uncharacterized protein</fullName>
    </submittedName>
</protein>
<organism evidence="3 4">
    <name type="scientific">Chitinophaga agrisoli</name>
    <dbReference type="NCBI Taxonomy" id="2607653"/>
    <lineage>
        <taxon>Bacteria</taxon>
        <taxon>Pseudomonadati</taxon>
        <taxon>Bacteroidota</taxon>
        <taxon>Chitinophagia</taxon>
        <taxon>Chitinophagales</taxon>
        <taxon>Chitinophagaceae</taxon>
        <taxon>Chitinophaga</taxon>
    </lineage>
</organism>
<gene>
    <name evidence="3" type="ORF">F0L74_20990</name>
</gene>
<evidence type="ECO:0000313" key="3">
    <source>
        <dbReference type="EMBL" id="KAA2238697.1"/>
    </source>
</evidence>
<keyword evidence="1" id="KW-0812">Transmembrane</keyword>
<dbReference type="EMBL" id="VUOC01000004">
    <property type="protein sequence ID" value="KAA2238697.1"/>
    <property type="molecule type" value="Genomic_DNA"/>
</dbReference>
<evidence type="ECO:0000256" key="1">
    <source>
        <dbReference type="SAM" id="Phobius"/>
    </source>
</evidence>
<feature type="transmembrane region" description="Helical" evidence="1">
    <location>
        <begin position="293"/>
        <end position="316"/>
    </location>
</feature>
<keyword evidence="1" id="KW-0472">Membrane</keyword>